<dbReference type="Pfam" id="PF00027">
    <property type="entry name" value="cNMP_binding"/>
    <property type="match status" value="1"/>
</dbReference>
<dbReference type="Pfam" id="PF13545">
    <property type="entry name" value="HTH_Crp_2"/>
    <property type="match status" value="1"/>
</dbReference>
<keyword evidence="7" id="KW-1185">Reference proteome</keyword>
<dbReference type="Gene3D" id="2.60.120.10">
    <property type="entry name" value="Jelly Rolls"/>
    <property type="match status" value="1"/>
</dbReference>
<protein>
    <submittedName>
        <fullName evidence="6">Cyclic nucleotide-binding protein</fullName>
    </submittedName>
</protein>
<dbReference type="PROSITE" id="PS50042">
    <property type="entry name" value="CNMP_BINDING_3"/>
    <property type="match status" value="1"/>
</dbReference>
<keyword evidence="2" id="KW-0238">DNA-binding</keyword>
<evidence type="ECO:0000259" key="4">
    <source>
        <dbReference type="PROSITE" id="PS50042"/>
    </source>
</evidence>
<evidence type="ECO:0000259" key="5">
    <source>
        <dbReference type="PROSITE" id="PS51063"/>
    </source>
</evidence>
<reference evidence="6 7" key="1">
    <citation type="journal article" date="2013" name="Stand. Genomic Sci.">
        <title>Complete genome sequence of Dehalobacter restrictus PER-K23(T.).</title>
        <authorList>
            <person name="Kruse T."/>
            <person name="Maillard J."/>
            <person name="Goodwin L."/>
            <person name="Woyke T."/>
            <person name="Teshima H."/>
            <person name="Bruce D."/>
            <person name="Detter C."/>
            <person name="Tapia R."/>
            <person name="Han C."/>
            <person name="Huntemann M."/>
            <person name="Wei C.L."/>
            <person name="Han J."/>
            <person name="Chen A."/>
            <person name="Kyrpides N."/>
            <person name="Szeto E."/>
            <person name="Markowitz V."/>
            <person name="Ivanova N."/>
            <person name="Pagani I."/>
            <person name="Pati A."/>
            <person name="Pitluck S."/>
            <person name="Nolan M."/>
            <person name="Holliger C."/>
            <person name="Smidt H."/>
        </authorList>
    </citation>
    <scope>NUCLEOTIDE SEQUENCE [LARGE SCALE GENOMIC DNA]</scope>
    <source>
        <strain evidence="7">DSM 9455</strain>
    </source>
</reference>
<keyword evidence="1" id="KW-0805">Transcription regulation</keyword>
<organism evidence="6 7">
    <name type="scientific">Dehalobacter restrictus (strain DSM 9455 / PER-K23)</name>
    <dbReference type="NCBI Taxonomy" id="871738"/>
    <lineage>
        <taxon>Bacteria</taxon>
        <taxon>Bacillati</taxon>
        <taxon>Bacillota</taxon>
        <taxon>Clostridia</taxon>
        <taxon>Eubacteriales</taxon>
        <taxon>Desulfitobacteriaceae</taxon>
        <taxon>Dehalobacter</taxon>
    </lineage>
</organism>
<dbReference type="SUPFAM" id="SSF46785">
    <property type="entry name" value="Winged helix' DNA-binding domain"/>
    <property type="match status" value="1"/>
</dbReference>
<evidence type="ECO:0000256" key="2">
    <source>
        <dbReference type="ARBA" id="ARBA00023125"/>
    </source>
</evidence>
<dbReference type="Proteomes" id="UP000018934">
    <property type="component" value="Chromosome"/>
</dbReference>
<dbReference type="CDD" id="cd00038">
    <property type="entry name" value="CAP_ED"/>
    <property type="match status" value="1"/>
</dbReference>
<dbReference type="InterPro" id="IPR036390">
    <property type="entry name" value="WH_DNA-bd_sf"/>
</dbReference>
<proteinExistence type="predicted"/>
<keyword evidence="3" id="KW-0804">Transcription</keyword>
<evidence type="ECO:0000256" key="3">
    <source>
        <dbReference type="ARBA" id="ARBA00023163"/>
    </source>
</evidence>
<name>A0ABM5P5R3_DEHRP</name>
<dbReference type="PROSITE" id="PS51063">
    <property type="entry name" value="HTH_CRP_2"/>
    <property type="match status" value="1"/>
</dbReference>
<dbReference type="Gene3D" id="1.10.10.10">
    <property type="entry name" value="Winged helix-like DNA-binding domain superfamily/Winged helix DNA-binding domain"/>
    <property type="match status" value="1"/>
</dbReference>
<sequence>MKRCLICLEELDLFRGLEKEQITNLCQCTNKKRLSKGHYLFYQGDITSTIFLVKSGKLKLVQSAEDGHETILDICGPGEVLGELSLYQEQKECSSALAMEEACICCFSKMQFEMLIKKDPSFALRIIDYLGQKRYANMNSDKETRRTVKERLLGLFYNLANQYGKKLPNATMIDLIITQQELADMIGSSRVMVIQALNELKEAKIVDRTNRYYILKDDPCLSTHIFK</sequence>
<evidence type="ECO:0000313" key="6">
    <source>
        <dbReference type="EMBL" id="AHF09893.1"/>
    </source>
</evidence>
<dbReference type="PANTHER" id="PTHR24567:SF74">
    <property type="entry name" value="HTH-TYPE TRANSCRIPTIONAL REGULATOR ARCR"/>
    <property type="match status" value="1"/>
</dbReference>
<dbReference type="InterPro" id="IPR014710">
    <property type="entry name" value="RmlC-like_jellyroll"/>
</dbReference>
<gene>
    <name evidence="6" type="ORF">DEHRE_07195</name>
</gene>
<dbReference type="RefSeq" id="WP_015262316.1">
    <property type="nucleotide sequence ID" value="NZ_CP007033.1"/>
</dbReference>
<accession>A0ABM5P5R3</accession>
<dbReference type="InterPro" id="IPR036388">
    <property type="entry name" value="WH-like_DNA-bd_sf"/>
</dbReference>
<dbReference type="SMART" id="SM00100">
    <property type="entry name" value="cNMP"/>
    <property type="match status" value="1"/>
</dbReference>
<evidence type="ECO:0000256" key="1">
    <source>
        <dbReference type="ARBA" id="ARBA00023015"/>
    </source>
</evidence>
<evidence type="ECO:0000313" key="7">
    <source>
        <dbReference type="Proteomes" id="UP000018934"/>
    </source>
</evidence>
<feature type="domain" description="HTH crp-type" evidence="5">
    <location>
        <begin position="146"/>
        <end position="219"/>
    </location>
</feature>
<dbReference type="InterPro" id="IPR050397">
    <property type="entry name" value="Env_Response_Regulators"/>
</dbReference>
<dbReference type="SMART" id="SM00419">
    <property type="entry name" value="HTH_CRP"/>
    <property type="match status" value="1"/>
</dbReference>
<dbReference type="CDD" id="cd00092">
    <property type="entry name" value="HTH_CRP"/>
    <property type="match status" value="1"/>
</dbReference>
<dbReference type="InterPro" id="IPR000595">
    <property type="entry name" value="cNMP-bd_dom"/>
</dbReference>
<dbReference type="PANTHER" id="PTHR24567">
    <property type="entry name" value="CRP FAMILY TRANSCRIPTIONAL REGULATORY PROTEIN"/>
    <property type="match status" value="1"/>
</dbReference>
<dbReference type="InterPro" id="IPR012318">
    <property type="entry name" value="HTH_CRP"/>
</dbReference>
<feature type="domain" description="Cyclic nucleotide-binding" evidence="4">
    <location>
        <begin position="13"/>
        <end position="133"/>
    </location>
</feature>
<dbReference type="InterPro" id="IPR018490">
    <property type="entry name" value="cNMP-bd_dom_sf"/>
</dbReference>
<dbReference type="SUPFAM" id="SSF51206">
    <property type="entry name" value="cAMP-binding domain-like"/>
    <property type="match status" value="1"/>
</dbReference>
<dbReference type="EMBL" id="CP007033">
    <property type="protein sequence ID" value="AHF09893.1"/>
    <property type="molecule type" value="Genomic_DNA"/>
</dbReference>